<feature type="region of interest" description="Disordered" evidence="1">
    <location>
        <begin position="36"/>
        <end position="57"/>
    </location>
</feature>
<feature type="compositionally biased region" description="Basic residues" evidence="1">
    <location>
        <begin position="36"/>
        <end position="47"/>
    </location>
</feature>
<evidence type="ECO:0000256" key="1">
    <source>
        <dbReference type="SAM" id="MobiDB-lite"/>
    </source>
</evidence>
<feature type="compositionally biased region" description="Basic and acidic residues" evidence="1">
    <location>
        <begin position="48"/>
        <end position="57"/>
    </location>
</feature>
<dbReference type="Proteomes" id="UP001152604">
    <property type="component" value="Unassembled WGS sequence"/>
</dbReference>
<comment type="caution">
    <text evidence="2">The sequence shown here is derived from an EMBL/GenBank/DDBJ whole genome shotgun (WGS) entry which is preliminary data.</text>
</comment>
<evidence type="ECO:0000313" key="3">
    <source>
        <dbReference type="Proteomes" id="UP001152604"/>
    </source>
</evidence>
<name>A0ABN8JPI2_9HYPH</name>
<dbReference type="EMBL" id="CAKXZS010000014">
    <property type="protein sequence ID" value="CAH2399222.1"/>
    <property type="molecule type" value="Genomic_DNA"/>
</dbReference>
<organism evidence="2 3">
    <name type="scientific">Mesorhizobium ventifaucium</name>
    <dbReference type="NCBI Taxonomy" id="666020"/>
    <lineage>
        <taxon>Bacteria</taxon>
        <taxon>Pseudomonadati</taxon>
        <taxon>Pseudomonadota</taxon>
        <taxon>Alphaproteobacteria</taxon>
        <taxon>Hyphomicrobiales</taxon>
        <taxon>Phyllobacteriaceae</taxon>
        <taxon>Mesorhizobium</taxon>
    </lineage>
</organism>
<proteinExistence type="predicted"/>
<accession>A0ABN8JPI2</accession>
<gene>
    <name evidence="2" type="ORF">MES4922_210157</name>
</gene>
<reference evidence="2" key="1">
    <citation type="submission" date="2022-03" db="EMBL/GenBank/DDBJ databases">
        <authorList>
            <person name="Brunel B."/>
        </authorList>
    </citation>
    <scope>NUCLEOTIDE SEQUENCE</scope>
    <source>
        <strain evidence="2">STM4922sample</strain>
    </source>
</reference>
<protein>
    <submittedName>
        <fullName evidence="2">Uncharacterized protein</fullName>
    </submittedName>
</protein>
<sequence>MLLITSRDPAVMPDFYVANTIGDSREGFQGLFRWRGKSGHGSKRRKAKAGEERTSVHGGLREKMASARNQQFDADKNALDRDRLRQLDIAFPAVDDCFIPLLQRQQRGKGSRTDDDRRRRLIDSFDQLFRPNSADRGRHIVDVGLRPRGARRGGVAPDGDCSAGVGEGGIKIGNQVGGGRHHATATLMY</sequence>
<keyword evidence="3" id="KW-1185">Reference proteome</keyword>
<evidence type="ECO:0000313" key="2">
    <source>
        <dbReference type="EMBL" id="CAH2399222.1"/>
    </source>
</evidence>